<dbReference type="Gene3D" id="1.10.10.10">
    <property type="entry name" value="Winged helix-like DNA-binding domain superfamily/Winged helix DNA-binding domain"/>
    <property type="match status" value="1"/>
</dbReference>
<dbReference type="InterPro" id="IPR036388">
    <property type="entry name" value="WH-like_DNA-bd_sf"/>
</dbReference>
<protein>
    <submittedName>
        <fullName evidence="2">Winged helix-turn-helix domain-containing protein</fullName>
    </submittedName>
</protein>
<dbReference type="InterPro" id="IPR011991">
    <property type="entry name" value="ArsR-like_HTH"/>
</dbReference>
<dbReference type="InterPro" id="IPR036390">
    <property type="entry name" value="WH_DNA-bd_sf"/>
</dbReference>
<evidence type="ECO:0000313" key="3">
    <source>
        <dbReference type="Proteomes" id="UP001596328"/>
    </source>
</evidence>
<dbReference type="InterPro" id="IPR005471">
    <property type="entry name" value="Tscrpt_reg_IclR_N"/>
</dbReference>
<evidence type="ECO:0000313" key="2">
    <source>
        <dbReference type="EMBL" id="MFC6723507.1"/>
    </source>
</evidence>
<dbReference type="Proteomes" id="UP001596328">
    <property type="component" value="Unassembled WGS sequence"/>
</dbReference>
<name>A0ABD5RWW8_9EURY</name>
<dbReference type="AlphaFoldDB" id="A0ABD5RWW8"/>
<dbReference type="EMBL" id="JBHSWU010000021">
    <property type="protein sequence ID" value="MFC6723507.1"/>
    <property type="molecule type" value="Genomic_DNA"/>
</dbReference>
<feature type="domain" description="HTH iclR-type" evidence="1">
    <location>
        <begin position="25"/>
        <end position="64"/>
    </location>
</feature>
<accession>A0ABD5RWW8</accession>
<comment type="caution">
    <text evidence="2">The sequence shown here is derived from an EMBL/GenBank/DDBJ whole genome shotgun (WGS) entry which is preliminary data.</text>
</comment>
<organism evidence="2 3">
    <name type="scientific">Halobium palmae</name>
    <dbReference type="NCBI Taxonomy" id="1776492"/>
    <lineage>
        <taxon>Archaea</taxon>
        <taxon>Methanobacteriati</taxon>
        <taxon>Methanobacteriota</taxon>
        <taxon>Stenosarchaea group</taxon>
        <taxon>Halobacteria</taxon>
        <taxon>Halobacteriales</taxon>
        <taxon>Haloferacaceae</taxon>
        <taxon>Halobium</taxon>
    </lineage>
</organism>
<reference evidence="2 3" key="1">
    <citation type="journal article" date="2019" name="Int. J. Syst. Evol. Microbiol.">
        <title>The Global Catalogue of Microorganisms (GCM) 10K type strain sequencing project: providing services to taxonomists for standard genome sequencing and annotation.</title>
        <authorList>
            <consortium name="The Broad Institute Genomics Platform"/>
            <consortium name="The Broad Institute Genome Sequencing Center for Infectious Disease"/>
            <person name="Wu L."/>
            <person name="Ma J."/>
        </authorList>
    </citation>
    <scope>NUCLEOTIDE SEQUENCE [LARGE SCALE GENOMIC DNA]</scope>
    <source>
        <strain evidence="2 3">NBRC 111368</strain>
    </source>
</reference>
<sequence>MDEKMVKERDEESGRYTKSISDDEILAFVGERGGVGTAEVADAFDYKQPSAYRRLKRLEEEGRVASRKVGNAKLWRLAESE</sequence>
<gene>
    <name evidence="2" type="ORF">ACFQE1_03700</name>
</gene>
<keyword evidence="3" id="KW-1185">Reference proteome</keyword>
<proteinExistence type="predicted"/>
<evidence type="ECO:0000259" key="1">
    <source>
        <dbReference type="Pfam" id="PF09339"/>
    </source>
</evidence>
<dbReference type="Pfam" id="PF09339">
    <property type="entry name" value="HTH_IclR"/>
    <property type="match status" value="1"/>
</dbReference>
<dbReference type="CDD" id="cd00090">
    <property type="entry name" value="HTH_ARSR"/>
    <property type="match status" value="1"/>
</dbReference>
<dbReference type="SUPFAM" id="SSF46785">
    <property type="entry name" value="Winged helix' DNA-binding domain"/>
    <property type="match status" value="1"/>
</dbReference>